<dbReference type="NCBIfam" id="TIGR04057">
    <property type="entry name" value="SusC_RagA_signa"/>
    <property type="match status" value="1"/>
</dbReference>
<evidence type="ECO:0000313" key="18">
    <source>
        <dbReference type="EMBL" id="VTR49000.1"/>
    </source>
</evidence>
<evidence type="ECO:0000256" key="12">
    <source>
        <dbReference type="PROSITE-ProRule" id="PRU01360"/>
    </source>
</evidence>
<dbReference type="Pfam" id="PF07660">
    <property type="entry name" value="STN"/>
    <property type="match status" value="1"/>
</dbReference>
<gene>
    <name evidence="18" type="ORF">NCTC11429_03798</name>
</gene>
<evidence type="ECO:0000259" key="16">
    <source>
        <dbReference type="Pfam" id="PF07660"/>
    </source>
</evidence>
<dbReference type="PANTHER" id="PTHR30069">
    <property type="entry name" value="TONB-DEPENDENT OUTER MEMBRANE RECEPTOR"/>
    <property type="match status" value="1"/>
</dbReference>
<dbReference type="Gene3D" id="2.40.170.20">
    <property type="entry name" value="TonB-dependent receptor, beta-barrel domain"/>
    <property type="match status" value="1"/>
</dbReference>
<dbReference type="STRING" id="1123265.GCA_000686625_04597"/>
<dbReference type="InterPro" id="IPR037066">
    <property type="entry name" value="Plug_dom_sf"/>
</dbReference>
<keyword evidence="4" id="KW-0410">Iron transport</keyword>
<dbReference type="InterPro" id="IPR023997">
    <property type="entry name" value="TonB-dep_OMP_SusC/RagA_CS"/>
</dbReference>
<evidence type="ECO:0000256" key="13">
    <source>
        <dbReference type="RuleBase" id="RU003357"/>
    </source>
</evidence>
<keyword evidence="3 12" id="KW-1134">Transmembrane beta strand</keyword>
<keyword evidence="14" id="KW-1133">Transmembrane helix</keyword>
<dbReference type="EMBL" id="LR590484">
    <property type="protein sequence ID" value="VTR49000.1"/>
    <property type="molecule type" value="Genomic_DNA"/>
</dbReference>
<dbReference type="PANTHER" id="PTHR30069:SF29">
    <property type="entry name" value="HEMOGLOBIN AND HEMOGLOBIN-HAPTOGLOBIN-BINDING PROTEIN 1-RELATED"/>
    <property type="match status" value="1"/>
</dbReference>
<dbReference type="InterPro" id="IPR008969">
    <property type="entry name" value="CarboxyPept-like_regulatory"/>
</dbReference>
<evidence type="ECO:0000256" key="11">
    <source>
        <dbReference type="ARBA" id="ARBA00023237"/>
    </source>
</evidence>
<evidence type="ECO:0000256" key="3">
    <source>
        <dbReference type="ARBA" id="ARBA00022452"/>
    </source>
</evidence>
<comment type="similarity">
    <text evidence="12 13">Belongs to the TonB-dependent receptor family.</text>
</comment>
<keyword evidence="8 13" id="KW-0798">TonB box</keyword>
<keyword evidence="11 12" id="KW-0998">Cell outer membrane</keyword>
<dbReference type="InterPro" id="IPR023996">
    <property type="entry name" value="TonB-dep_OMP_SusC/RagA"/>
</dbReference>
<keyword evidence="2 12" id="KW-0813">Transport</keyword>
<keyword evidence="5 12" id="KW-0812">Transmembrane</keyword>
<evidence type="ECO:0000256" key="7">
    <source>
        <dbReference type="ARBA" id="ARBA00023004"/>
    </source>
</evidence>
<feature type="domain" description="TonB-dependent receptor-like beta-barrel" evidence="15">
    <location>
        <begin position="669"/>
        <end position="987"/>
    </location>
</feature>
<dbReference type="SUPFAM" id="SSF56935">
    <property type="entry name" value="Porins"/>
    <property type="match status" value="1"/>
</dbReference>
<dbReference type="Gene3D" id="2.60.40.1120">
    <property type="entry name" value="Carboxypeptidase-like, regulatory domain"/>
    <property type="match status" value="1"/>
</dbReference>
<dbReference type="Pfam" id="PF13715">
    <property type="entry name" value="CarbopepD_reg_2"/>
    <property type="match status" value="1"/>
</dbReference>
<evidence type="ECO:0000256" key="9">
    <source>
        <dbReference type="ARBA" id="ARBA00023136"/>
    </source>
</evidence>
<dbReference type="NCBIfam" id="TIGR04056">
    <property type="entry name" value="OMP_RagA_SusC"/>
    <property type="match status" value="1"/>
</dbReference>
<dbReference type="Gene3D" id="3.30.1370.130">
    <property type="match status" value="1"/>
</dbReference>
<evidence type="ECO:0000259" key="17">
    <source>
        <dbReference type="Pfam" id="PF07715"/>
    </source>
</evidence>
<evidence type="ECO:0000256" key="5">
    <source>
        <dbReference type="ARBA" id="ARBA00022692"/>
    </source>
</evidence>
<dbReference type="KEGG" id="stha:NCTC11429_03798"/>
<evidence type="ECO:0000256" key="14">
    <source>
        <dbReference type="SAM" id="Phobius"/>
    </source>
</evidence>
<keyword evidence="7" id="KW-0408">Iron</keyword>
<evidence type="ECO:0000256" key="8">
    <source>
        <dbReference type="ARBA" id="ARBA00023077"/>
    </source>
</evidence>
<evidence type="ECO:0000259" key="15">
    <source>
        <dbReference type="Pfam" id="PF00593"/>
    </source>
</evidence>
<dbReference type="InterPro" id="IPR011662">
    <property type="entry name" value="Secretin/TonB_short_N"/>
</dbReference>
<comment type="subcellular location">
    <subcellularLocation>
        <location evidence="1 12">Cell outer membrane</location>
        <topology evidence="1 12">Multi-pass membrane protein</topology>
    </subcellularLocation>
</comment>
<name>A0A4U9VNZ2_9SPHI</name>
<dbReference type="InterPro" id="IPR000531">
    <property type="entry name" value="Beta-barrel_TonB"/>
</dbReference>
<reference evidence="18 19" key="1">
    <citation type="submission" date="2019-05" db="EMBL/GenBank/DDBJ databases">
        <authorList>
            <consortium name="Pathogen Informatics"/>
        </authorList>
    </citation>
    <scope>NUCLEOTIDE SEQUENCE [LARGE SCALE GENOMIC DNA]</scope>
    <source>
        <strain evidence="18 19">NCTC11429</strain>
    </source>
</reference>
<accession>A0A4U9VNZ2</accession>
<keyword evidence="10 18" id="KW-0675">Receptor</keyword>
<evidence type="ECO:0000256" key="2">
    <source>
        <dbReference type="ARBA" id="ARBA00022448"/>
    </source>
</evidence>
<evidence type="ECO:0000256" key="4">
    <source>
        <dbReference type="ARBA" id="ARBA00022496"/>
    </source>
</evidence>
<dbReference type="GO" id="GO:0009279">
    <property type="term" value="C:cell outer membrane"/>
    <property type="evidence" value="ECO:0007669"/>
    <property type="project" value="UniProtKB-SubCell"/>
</dbReference>
<proteinExistence type="inferred from homology"/>
<dbReference type="InterPro" id="IPR036942">
    <property type="entry name" value="Beta-barrel_TonB_sf"/>
</dbReference>
<feature type="domain" description="TonB-dependent receptor plug" evidence="17">
    <location>
        <begin position="236"/>
        <end position="334"/>
    </location>
</feature>
<evidence type="ECO:0000256" key="1">
    <source>
        <dbReference type="ARBA" id="ARBA00004571"/>
    </source>
</evidence>
<dbReference type="Gene3D" id="2.170.130.10">
    <property type="entry name" value="TonB-dependent receptor, plug domain"/>
    <property type="match status" value="1"/>
</dbReference>
<protein>
    <submittedName>
        <fullName evidence="18">Outer membrane receptor for ferrienterochelin and colicins</fullName>
    </submittedName>
</protein>
<dbReference type="AlphaFoldDB" id="A0A4U9VNZ2"/>
<dbReference type="PROSITE" id="PS52016">
    <property type="entry name" value="TONB_DEPENDENT_REC_3"/>
    <property type="match status" value="1"/>
</dbReference>
<feature type="domain" description="Secretin/TonB short N-terminal" evidence="16">
    <location>
        <begin position="68"/>
        <end position="118"/>
    </location>
</feature>
<dbReference type="InterPro" id="IPR039426">
    <property type="entry name" value="TonB-dep_rcpt-like"/>
</dbReference>
<keyword evidence="4" id="KW-0406">Ion transport</keyword>
<keyword evidence="9 12" id="KW-0472">Membrane</keyword>
<keyword evidence="6" id="KW-0732">Signal</keyword>
<dbReference type="GO" id="GO:0015344">
    <property type="term" value="F:siderophore uptake transmembrane transporter activity"/>
    <property type="evidence" value="ECO:0007669"/>
    <property type="project" value="TreeGrafter"/>
</dbReference>
<evidence type="ECO:0000256" key="6">
    <source>
        <dbReference type="ARBA" id="ARBA00022729"/>
    </source>
</evidence>
<dbReference type="Pfam" id="PF00593">
    <property type="entry name" value="TonB_dep_Rec_b-barrel"/>
    <property type="match status" value="1"/>
</dbReference>
<dbReference type="InterPro" id="IPR012910">
    <property type="entry name" value="Plug_dom"/>
</dbReference>
<evidence type="ECO:0000313" key="19">
    <source>
        <dbReference type="Proteomes" id="UP000308196"/>
    </source>
</evidence>
<evidence type="ECO:0000256" key="10">
    <source>
        <dbReference type="ARBA" id="ARBA00023170"/>
    </source>
</evidence>
<dbReference type="SUPFAM" id="SSF49464">
    <property type="entry name" value="Carboxypeptidase regulatory domain-like"/>
    <property type="match status" value="1"/>
</dbReference>
<organism evidence="18 19">
    <name type="scientific">Sphingobacterium thalpophilum</name>
    <dbReference type="NCBI Taxonomy" id="259"/>
    <lineage>
        <taxon>Bacteria</taxon>
        <taxon>Pseudomonadati</taxon>
        <taxon>Bacteroidota</taxon>
        <taxon>Sphingobacteriia</taxon>
        <taxon>Sphingobacteriales</taxon>
        <taxon>Sphingobacteriaceae</taxon>
        <taxon>Sphingobacterium</taxon>
    </lineage>
</organism>
<sequence length="1197" mass="135202">MKKNVLLGVFHRMWPLPKLLLIMKLVFFIMTCMLMHAYGATYAQRVTIMEKNAPLEYIIKSLRKQTGYDFLLDRDIFKQYQSVSVDLKNVSLPQALKSIVKGRKLSFSIEGRSVVITAVPSTKTDQEGTTDSNNLQRGLAGLVVGDKSVPLAGATVKIKNTDQSTATDNKGFFRFDQLRVNEVLEVSYVGYETVETVVTAGQLAQKEYMIITMRPLLRNLDEVTIVNTGFQKISRENITGAVTTVSSREIEKRNTVNVMDNLEGVVPGLVQYQGKATIRGTSTMAASTGILVVVDGLPIEGSIADVNPYDVESVTVLKDAAAAAIYGARASNGVIVVSTKKATEKGRTAVEASANVTVTEKPEYSYNNYMSPREQVDWESNYYKWWFSGGDGSVKQPIQDFENNINTGQPVTPVQYAYYQLATDRISQSELDAILNNYRRNDFAKEYHEHTLLKGVLQQYNLALRTNSGKAQNSFVLNYTNDNKGLINAFDRRLNLHYKGGYSVGKWLDIDYGVNSVIGKERTHNNQFAQTPFNVPSYLRLFNDDGSRAYYTNSRFNIYNTIAESRPELQSALFNHMDELERDFINTSTLNTRYYLNLNIKPFDGLSLQPMFQYEDIRTDVAGYSEEDSYTMRWLHNVYTYRYEDPVTKVVSYPSYVPKGGKLATSHLRSPNYTARFQANFDRTFDRHRFIALAGMEFRQTRSYGTNGILLGYDDQLQTQLTNTVNFDAMDEKKMGTLWNVNYPLYQYHFAEAVSMGLQKDIMHRFASGYANLTYTYDRKYNLFGSLRKDYADLFGGDEKYRGRPLWSVGASWVASNENFIGQYPWVNYLKLRTSYGLTGNIRNVSALLVGTAGINNLTQEPNATVSNPPNPQLRWEKTATMNIGIDFSILDNRLKGTMDWYHRKGTDLFAQKRLDPSEGFSSMVINNASMVNKGLEFNLSYDWFRPSSAGTFGWTSNLTGSYNKNRIVEVDELTRNPITLAGGDSYRKGFPVNSLFSFRFAGLDDMGMAQWYNTAGVATKTTLGPDEADAIVFSGSSDPVTTIGFNNDFSYKGFTMSIFTMYYGGHYFRARPVPVAYQSAGYGALPSYLLDSWTPENTDTDIPGSGQYYQIAPSNQYYYSDNLVRRADFLKIRNIALGYLLPTELAARIRAKNIRLRFQLNNPRSLWTRQNDVHIDAETGGAPVQTSFVFGINANF</sequence>
<dbReference type="GO" id="GO:0044718">
    <property type="term" value="P:siderophore transmembrane transport"/>
    <property type="evidence" value="ECO:0007669"/>
    <property type="project" value="TreeGrafter"/>
</dbReference>
<dbReference type="Proteomes" id="UP000308196">
    <property type="component" value="Chromosome"/>
</dbReference>
<dbReference type="Pfam" id="PF07715">
    <property type="entry name" value="Plug"/>
    <property type="match status" value="1"/>
</dbReference>
<feature type="transmembrane region" description="Helical" evidence="14">
    <location>
        <begin position="21"/>
        <end position="39"/>
    </location>
</feature>